<dbReference type="InterPro" id="IPR017441">
    <property type="entry name" value="Protein_kinase_ATP_BS"/>
</dbReference>
<evidence type="ECO:0000256" key="3">
    <source>
        <dbReference type="ARBA" id="ARBA00022679"/>
    </source>
</evidence>
<proteinExistence type="inferred from homology"/>
<keyword evidence="6 9" id="KW-0067">ATP-binding</keyword>
<feature type="binding site" evidence="9">
    <location>
        <position position="72"/>
    </location>
    <ligand>
        <name>ATP</name>
        <dbReference type="ChEBI" id="CHEBI:30616"/>
    </ligand>
</feature>
<gene>
    <name evidence="12" type="ORF">RJ641_025420</name>
</gene>
<organism evidence="12 13">
    <name type="scientific">Dillenia turbinata</name>
    <dbReference type="NCBI Taxonomy" id="194707"/>
    <lineage>
        <taxon>Eukaryota</taxon>
        <taxon>Viridiplantae</taxon>
        <taxon>Streptophyta</taxon>
        <taxon>Embryophyta</taxon>
        <taxon>Tracheophyta</taxon>
        <taxon>Spermatophyta</taxon>
        <taxon>Magnoliopsida</taxon>
        <taxon>eudicotyledons</taxon>
        <taxon>Gunneridae</taxon>
        <taxon>Pentapetalae</taxon>
        <taxon>Dilleniales</taxon>
        <taxon>Dilleniaceae</taxon>
        <taxon>Dillenia</taxon>
    </lineage>
</organism>
<comment type="catalytic activity">
    <reaction evidence="7">
        <text>L-threonyl-[protein] + ATP = O-phospho-L-threonyl-[protein] + ADP + H(+)</text>
        <dbReference type="Rhea" id="RHEA:46608"/>
        <dbReference type="Rhea" id="RHEA-COMP:11060"/>
        <dbReference type="Rhea" id="RHEA-COMP:11605"/>
        <dbReference type="ChEBI" id="CHEBI:15378"/>
        <dbReference type="ChEBI" id="CHEBI:30013"/>
        <dbReference type="ChEBI" id="CHEBI:30616"/>
        <dbReference type="ChEBI" id="CHEBI:61977"/>
        <dbReference type="ChEBI" id="CHEBI:456216"/>
        <dbReference type="EC" id="2.7.11.25"/>
    </reaction>
</comment>
<evidence type="ECO:0000256" key="5">
    <source>
        <dbReference type="ARBA" id="ARBA00022777"/>
    </source>
</evidence>
<evidence type="ECO:0000313" key="12">
    <source>
        <dbReference type="EMBL" id="KAK6944318.1"/>
    </source>
</evidence>
<reference evidence="12 13" key="1">
    <citation type="submission" date="2023-12" db="EMBL/GenBank/DDBJ databases">
        <title>A high-quality genome assembly for Dillenia turbinata (Dilleniales).</title>
        <authorList>
            <person name="Chanderbali A."/>
        </authorList>
    </citation>
    <scope>NUCLEOTIDE SEQUENCE [LARGE SCALE GENOMIC DNA]</scope>
    <source>
        <strain evidence="12">LSX21</strain>
        <tissue evidence="12">Leaf</tissue>
    </source>
</reference>
<evidence type="ECO:0000256" key="6">
    <source>
        <dbReference type="ARBA" id="ARBA00022840"/>
    </source>
</evidence>
<dbReference type="GO" id="GO:0005737">
    <property type="term" value="C:cytoplasm"/>
    <property type="evidence" value="ECO:0007669"/>
    <property type="project" value="TreeGrafter"/>
</dbReference>
<sequence length="178" mass="19411">MAIPAANSYSSLKPKPRIDKSKWAAIPTPSSPDSTGPRWIRGSFIGKGTYGSVFVAKVMNPTNEFLAEVAAKTAEISRSPTLKYEKHLLNMFEHEKVIQSYNLLLELCAESLRPYIQRSCGGLAEVEIRGITGDIVNGIACIHSQDYVHGDIKPANILLVSKPFPREGSGGCSHDARI</sequence>
<dbReference type="Pfam" id="PF00069">
    <property type="entry name" value="Pkinase"/>
    <property type="match status" value="1"/>
</dbReference>
<comment type="caution">
    <text evidence="12">The sequence shown here is derived from an EMBL/GenBank/DDBJ whole genome shotgun (WGS) entry which is preliminary data.</text>
</comment>
<feature type="domain" description="Protein kinase" evidence="11">
    <location>
        <begin position="39"/>
        <end position="178"/>
    </location>
</feature>
<dbReference type="Gene3D" id="1.10.510.10">
    <property type="entry name" value="Transferase(Phosphotransferase) domain 1"/>
    <property type="match status" value="1"/>
</dbReference>
<dbReference type="InterPro" id="IPR008271">
    <property type="entry name" value="Ser/Thr_kinase_AS"/>
</dbReference>
<dbReference type="EMBL" id="JBAMMX010000003">
    <property type="protein sequence ID" value="KAK6944318.1"/>
    <property type="molecule type" value="Genomic_DNA"/>
</dbReference>
<evidence type="ECO:0000259" key="11">
    <source>
        <dbReference type="PROSITE" id="PS50011"/>
    </source>
</evidence>
<dbReference type="InterPro" id="IPR050538">
    <property type="entry name" value="MAP_kinase_kinase_kinase"/>
</dbReference>
<evidence type="ECO:0000256" key="4">
    <source>
        <dbReference type="ARBA" id="ARBA00022741"/>
    </source>
</evidence>
<keyword evidence="10" id="KW-0723">Serine/threonine-protein kinase</keyword>
<evidence type="ECO:0000256" key="8">
    <source>
        <dbReference type="ARBA" id="ARBA00048329"/>
    </source>
</evidence>
<keyword evidence="5 12" id="KW-0418">Kinase</keyword>
<dbReference type="EC" id="2.7.11.25" evidence="2"/>
<name>A0AAN8W0U8_9MAGN</name>
<accession>A0AAN8W0U8</accession>
<dbReference type="PANTHER" id="PTHR48016">
    <property type="entry name" value="MAP KINASE KINASE KINASE SSK2-RELATED-RELATED"/>
    <property type="match status" value="1"/>
</dbReference>
<evidence type="ECO:0000256" key="1">
    <source>
        <dbReference type="ARBA" id="ARBA00006529"/>
    </source>
</evidence>
<dbReference type="PROSITE" id="PS00107">
    <property type="entry name" value="PROTEIN_KINASE_ATP"/>
    <property type="match status" value="1"/>
</dbReference>
<evidence type="ECO:0000313" key="13">
    <source>
        <dbReference type="Proteomes" id="UP001370490"/>
    </source>
</evidence>
<keyword evidence="3" id="KW-0808">Transferase</keyword>
<dbReference type="SMART" id="SM00220">
    <property type="entry name" value="S_TKc"/>
    <property type="match status" value="1"/>
</dbReference>
<comment type="catalytic activity">
    <reaction evidence="8">
        <text>L-seryl-[protein] + ATP = O-phospho-L-seryl-[protein] + ADP + H(+)</text>
        <dbReference type="Rhea" id="RHEA:17989"/>
        <dbReference type="Rhea" id="RHEA-COMP:9863"/>
        <dbReference type="Rhea" id="RHEA-COMP:11604"/>
        <dbReference type="ChEBI" id="CHEBI:15378"/>
        <dbReference type="ChEBI" id="CHEBI:29999"/>
        <dbReference type="ChEBI" id="CHEBI:30616"/>
        <dbReference type="ChEBI" id="CHEBI:83421"/>
        <dbReference type="ChEBI" id="CHEBI:456216"/>
        <dbReference type="EC" id="2.7.11.25"/>
    </reaction>
</comment>
<dbReference type="SUPFAM" id="SSF56112">
    <property type="entry name" value="Protein kinase-like (PK-like)"/>
    <property type="match status" value="1"/>
</dbReference>
<dbReference type="PROSITE" id="PS50011">
    <property type="entry name" value="PROTEIN_KINASE_DOM"/>
    <property type="match status" value="1"/>
</dbReference>
<dbReference type="PROSITE" id="PS00108">
    <property type="entry name" value="PROTEIN_KINASE_ST"/>
    <property type="match status" value="1"/>
</dbReference>
<dbReference type="PANTHER" id="PTHR48016:SF56">
    <property type="entry name" value="MAPKK KINASE"/>
    <property type="match status" value="1"/>
</dbReference>
<comment type="similarity">
    <text evidence="1">Belongs to the protein kinase superfamily. STE Ser/Thr protein kinase family. MAP kinase kinase kinase subfamily.</text>
</comment>
<evidence type="ECO:0000256" key="7">
    <source>
        <dbReference type="ARBA" id="ARBA00047559"/>
    </source>
</evidence>
<dbReference type="Proteomes" id="UP001370490">
    <property type="component" value="Unassembled WGS sequence"/>
</dbReference>
<dbReference type="InterPro" id="IPR000719">
    <property type="entry name" value="Prot_kinase_dom"/>
</dbReference>
<dbReference type="GO" id="GO:0004709">
    <property type="term" value="F:MAP kinase kinase kinase activity"/>
    <property type="evidence" value="ECO:0007669"/>
    <property type="project" value="UniProtKB-EC"/>
</dbReference>
<keyword evidence="13" id="KW-1185">Reference proteome</keyword>
<keyword evidence="4 9" id="KW-0547">Nucleotide-binding</keyword>
<evidence type="ECO:0000256" key="10">
    <source>
        <dbReference type="RuleBase" id="RU000304"/>
    </source>
</evidence>
<evidence type="ECO:0000256" key="2">
    <source>
        <dbReference type="ARBA" id="ARBA00012406"/>
    </source>
</evidence>
<dbReference type="AlphaFoldDB" id="A0AAN8W0U8"/>
<protein>
    <recommendedName>
        <fullName evidence="2">mitogen-activated protein kinase kinase kinase</fullName>
        <ecNumber evidence="2">2.7.11.25</ecNumber>
    </recommendedName>
</protein>
<dbReference type="GO" id="GO:0005524">
    <property type="term" value="F:ATP binding"/>
    <property type="evidence" value="ECO:0007669"/>
    <property type="project" value="UniProtKB-UniRule"/>
</dbReference>
<evidence type="ECO:0000256" key="9">
    <source>
        <dbReference type="PROSITE-ProRule" id="PRU10141"/>
    </source>
</evidence>
<dbReference type="InterPro" id="IPR011009">
    <property type="entry name" value="Kinase-like_dom_sf"/>
</dbReference>